<dbReference type="InterPro" id="IPR012133">
    <property type="entry name" value="Alpha-hydoxy_acid_DH_FMN"/>
</dbReference>
<accession>A0A402ASY7</accession>
<feature type="binding site" evidence="7">
    <location>
        <position position="125"/>
    </location>
    <ligand>
        <name>FMN</name>
        <dbReference type="ChEBI" id="CHEBI:58210"/>
    </ligand>
</feature>
<comment type="caution">
    <text evidence="9">The sequence shown here is derived from an EMBL/GenBank/DDBJ whole genome shotgun (WGS) entry which is preliminary data.</text>
</comment>
<dbReference type="InterPro" id="IPR000262">
    <property type="entry name" value="FMN-dep_DH"/>
</dbReference>
<dbReference type="InterPro" id="IPR013785">
    <property type="entry name" value="Aldolase_TIM"/>
</dbReference>
<dbReference type="SUPFAM" id="SSF51395">
    <property type="entry name" value="FMN-linked oxidoreductases"/>
    <property type="match status" value="1"/>
</dbReference>
<protein>
    <submittedName>
        <fullName evidence="9">Alpha-hydroxy-acid oxidizing enzyme</fullName>
    </submittedName>
</protein>
<feature type="binding site" evidence="7">
    <location>
        <begin position="77"/>
        <end position="79"/>
    </location>
    <ligand>
        <name>FMN</name>
        <dbReference type="ChEBI" id="CHEBI:58210"/>
    </ligand>
</feature>
<dbReference type="Pfam" id="PF01070">
    <property type="entry name" value="FMN_dh"/>
    <property type="match status" value="1"/>
</dbReference>
<dbReference type="PROSITE" id="PS00557">
    <property type="entry name" value="FMN_HYDROXY_ACID_DH_1"/>
    <property type="match status" value="1"/>
</dbReference>
<dbReference type="Proteomes" id="UP000287188">
    <property type="component" value="Unassembled WGS sequence"/>
</dbReference>
<evidence type="ECO:0000256" key="1">
    <source>
        <dbReference type="ARBA" id="ARBA00001917"/>
    </source>
</evidence>
<feature type="binding site" evidence="7">
    <location>
        <position position="210"/>
    </location>
    <ligand>
        <name>FMN</name>
        <dbReference type="ChEBI" id="CHEBI:58210"/>
    </ligand>
</feature>
<dbReference type="PROSITE" id="PS51349">
    <property type="entry name" value="FMN_HYDROXY_ACID_DH_2"/>
    <property type="match status" value="1"/>
</dbReference>
<sequence>MELVNVFDYESLAQTSLDAGTWAYFAGGADDEITLRANRRAFEQVQLRPRVLVDVSCITMNTRVLGIPVEMPILVAPIGFQGLAHPDGECATASASTKTIMIVSTFSSRTLEEIAQVATGPLWFQLTAPNRLWTERLVQRAAAAGYRALVITVDAPRSGRKEAAQRLDFHLPAYKANFGDEPMGNGFTSLPTWSSLAWLRSLTSLPIVLKGILTAEDALLALDHGMDGIIVSNHGGRQLDGVPATLEVLPEIIEAVNGRCEIYMDSGIRRGTDVLKALALGAQAVLVGRPIIWGLAVNGADGVANVLDMVRTEFEQAMALVGCSTLTTINPSFVRRMVFNGYLNGYHRS</sequence>
<reference evidence="10" key="1">
    <citation type="submission" date="2018-12" db="EMBL/GenBank/DDBJ databases">
        <title>Tengunoibacter tsumagoiensis gen. nov., sp. nov., Dictyobacter kobayashii sp. nov., D. alpinus sp. nov., and D. joshuensis sp. nov. and description of Dictyobacteraceae fam. nov. within the order Ktedonobacterales isolated from Tengu-no-mugimeshi.</title>
        <authorList>
            <person name="Wang C.M."/>
            <person name="Zheng Y."/>
            <person name="Sakai Y."/>
            <person name="Toyoda A."/>
            <person name="Minakuchi Y."/>
            <person name="Abe K."/>
            <person name="Yokota A."/>
            <person name="Yabe S."/>
        </authorList>
    </citation>
    <scope>NUCLEOTIDE SEQUENCE [LARGE SCALE GENOMIC DNA]</scope>
    <source>
        <strain evidence="10">Uno11</strain>
    </source>
</reference>
<feature type="binding site" evidence="7">
    <location>
        <begin position="265"/>
        <end position="269"/>
    </location>
    <ligand>
        <name>FMN</name>
        <dbReference type="ChEBI" id="CHEBI:58210"/>
    </ligand>
</feature>
<dbReference type="GO" id="GO:0010181">
    <property type="term" value="F:FMN binding"/>
    <property type="evidence" value="ECO:0007669"/>
    <property type="project" value="InterPro"/>
</dbReference>
<dbReference type="AlphaFoldDB" id="A0A402ASY7"/>
<keyword evidence="3 7" id="KW-0288">FMN</keyword>
<dbReference type="InterPro" id="IPR008259">
    <property type="entry name" value="FMN_hydac_DH_AS"/>
</dbReference>
<evidence type="ECO:0000256" key="6">
    <source>
        <dbReference type="PIRSR" id="PIRSR000138-1"/>
    </source>
</evidence>
<feature type="binding site" evidence="7">
    <location>
        <position position="234"/>
    </location>
    <ligand>
        <name>glyoxylate</name>
        <dbReference type="ChEBI" id="CHEBI:36655"/>
    </ligand>
</feature>
<feature type="binding site" evidence="7">
    <location>
        <position position="232"/>
    </location>
    <ligand>
        <name>FMN</name>
        <dbReference type="ChEBI" id="CHEBI:58210"/>
    </ligand>
</feature>
<dbReference type="GO" id="GO:0016491">
    <property type="term" value="F:oxidoreductase activity"/>
    <property type="evidence" value="ECO:0007669"/>
    <property type="project" value="UniProtKB-KW"/>
</dbReference>
<evidence type="ECO:0000259" key="8">
    <source>
        <dbReference type="PROSITE" id="PS51349"/>
    </source>
</evidence>
<evidence type="ECO:0000256" key="4">
    <source>
        <dbReference type="ARBA" id="ARBA00023002"/>
    </source>
</evidence>
<keyword evidence="4" id="KW-0560">Oxidoreductase</keyword>
<evidence type="ECO:0000313" key="9">
    <source>
        <dbReference type="EMBL" id="GCE22238.1"/>
    </source>
</evidence>
<dbReference type="FunFam" id="3.20.20.70:FF:000056">
    <property type="entry name" value="hydroxyacid oxidase 2"/>
    <property type="match status" value="1"/>
</dbReference>
<feature type="binding site" evidence="7">
    <location>
        <begin position="288"/>
        <end position="289"/>
    </location>
    <ligand>
        <name>FMN</name>
        <dbReference type="ChEBI" id="CHEBI:58210"/>
    </ligand>
</feature>
<feature type="binding site" evidence="7">
    <location>
        <position position="237"/>
    </location>
    <ligand>
        <name>glyoxylate</name>
        <dbReference type="ChEBI" id="CHEBI:36655"/>
    </ligand>
</feature>
<keyword evidence="10" id="KW-1185">Reference proteome</keyword>
<evidence type="ECO:0000256" key="7">
    <source>
        <dbReference type="PIRSR" id="PIRSR000138-2"/>
    </source>
</evidence>
<evidence type="ECO:0000256" key="2">
    <source>
        <dbReference type="ARBA" id="ARBA00022630"/>
    </source>
</evidence>
<dbReference type="CDD" id="cd02809">
    <property type="entry name" value="alpha_hydroxyacid_oxid_FMN"/>
    <property type="match status" value="1"/>
</dbReference>
<dbReference type="EMBL" id="BIFS01000002">
    <property type="protein sequence ID" value="GCE22238.1"/>
    <property type="molecule type" value="Genomic_DNA"/>
</dbReference>
<comment type="cofactor">
    <cofactor evidence="1">
        <name>FMN</name>
        <dbReference type="ChEBI" id="CHEBI:58210"/>
    </cofactor>
</comment>
<feature type="active site" description="Proton acceptor" evidence="6">
    <location>
        <position position="234"/>
    </location>
</feature>
<keyword evidence="2 7" id="KW-0285">Flavoprotein</keyword>
<dbReference type="RefSeq" id="WP_126554860.1">
    <property type="nucleotide sequence ID" value="NZ_BIFS01000002.1"/>
</dbReference>
<dbReference type="OrthoDB" id="9770452at2"/>
<dbReference type="PANTHER" id="PTHR10578:SF107">
    <property type="entry name" value="2-HYDROXYACID OXIDASE 1"/>
    <property type="match status" value="1"/>
</dbReference>
<evidence type="ECO:0000256" key="3">
    <source>
        <dbReference type="ARBA" id="ARBA00022643"/>
    </source>
</evidence>
<organism evidence="9 10">
    <name type="scientific">Dictyobacter kobayashii</name>
    <dbReference type="NCBI Taxonomy" id="2014872"/>
    <lineage>
        <taxon>Bacteria</taxon>
        <taxon>Bacillati</taxon>
        <taxon>Chloroflexota</taxon>
        <taxon>Ktedonobacteria</taxon>
        <taxon>Ktedonobacterales</taxon>
        <taxon>Dictyobacteraceae</taxon>
        <taxon>Dictyobacter</taxon>
    </lineage>
</organism>
<comment type="similarity">
    <text evidence="5">Belongs to the FMN-dependent alpha-hydroxy acid dehydrogenase family.</text>
</comment>
<dbReference type="InterPro" id="IPR037396">
    <property type="entry name" value="FMN_HAD"/>
</dbReference>
<proteinExistence type="inferred from homology"/>
<feature type="domain" description="FMN hydroxy acid dehydrogenase" evidence="8">
    <location>
        <begin position="1"/>
        <end position="339"/>
    </location>
</feature>
<evidence type="ECO:0000313" key="10">
    <source>
        <dbReference type="Proteomes" id="UP000287188"/>
    </source>
</evidence>
<feature type="binding site" evidence="7">
    <location>
        <position position="104"/>
    </location>
    <ligand>
        <name>FMN</name>
        <dbReference type="ChEBI" id="CHEBI:58210"/>
    </ligand>
</feature>
<evidence type="ECO:0000256" key="5">
    <source>
        <dbReference type="ARBA" id="ARBA00024042"/>
    </source>
</evidence>
<dbReference type="Gene3D" id="3.20.20.70">
    <property type="entry name" value="Aldolase class I"/>
    <property type="match status" value="1"/>
</dbReference>
<feature type="binding site" evidence="7">
    <location>
        <position position="24"/>
    </location>
    <ligand>
        <name>glyoxylate</name>
        <dbReference type="ChEBI" id="CHEBI:36655"/>
    </ligand>
</feature>
<dbReference type="GO" id="GO:0005737">
    <property type="term" value="C:cytoplasm"/>
    <property type="evidence" value="ECO:0007669"/>
    <property type="project" value="UniProtKB-ARBA"/>
</dbReference>
<name>A0A402ASY7_9CHLR</name>
<dbReference type="PIRSF" id="PIRSF000138">
    <property type="entry name" value="Al-hdrx_acd_dh"/>
    <property type="match status" value="1"/>
</dbReference>
<gene>
    <name evidence="9" type="ORF">KDK_60380</name>
</gene>
<feature type="binding site" evidence="7">
    <location>
        <position position="152"/>
    </location>
    <ligand>
        <name>FMN</name>
        <dbReference type="ChEBI" id="CHEBI:58210"/>
    </ligand>
</feature>
<dbReference type="PANTHER" id="PTHR10578">
    <property type="entry name" value="S -2-HYDROXY-ACID OXIDASE-RELATED"/>
    <property type="match status" value="1"/>
</dbReference>